<dbReference type="EMBL" id="FCOM02000096">
    <property type="protein sequence ID" value="SAL87598.1"/>
    <property type="molecule type" value="Genomic_DNA"/>
</dbReference>
<dbReference type="AlphaFoldDB" id="A0A158L2H3"/>
<reference evidence="1" key="1">
    <citation type="submission" date="2016-01" db="EMBL/GenBank/DDBJ databases">
        <authorList>
            <person name="Peeters C."/>
        </authorList>
    </citation>
    <scope>NUCLEOTIDE SEQUENCE [LARGE SCALE GENOMIC DNA]</scope>
    <source>
        <strain evidence="1">LMG 29317</strain>
    </source>
</reference>
<organism evidence="1 2">
    <name type="scientific">Caballeronia arvi</name>
    <dbReference type="NCBI Taxonomy" id="1777135"/>
    <lineage>
        <taxon>Bacteria</taxon>
        <taxon>Pseudomonadati</taxon>
        <taxon>Pseudomonadota</taxon>
        <taxon>Betaproteobacteria</taxon>
        <taxon>Burkholderiales</taxon>
        <taxon>Burkholderiaceae</taxon>
        <taxon>Caballeronia</taxon>
    </lineage>
</organism>
<name>A0A158L2H3_9BURK</name>
<evidence type="ECO:0000313" key="1">
    <source>
        <dbReference type="EMBL" id="SAL87598.1"/>
    </source>
</evidence>
<sequence>MYAVKLVVRSPEGSQRTTGVLGIFLALSKHCALLFDTAWLKSIKARPRPTFEKATFARRSVSVCCPHMRPRLQVPHRRQIFDHPKQAVQRFAFSVIGVDLRLYAALHNFRFCKRGVCKNRYPRKSDRAAHGLRHAEAVPLRHFNVKNDDMGHPRFWNRKGCPAAGGDPSTTSIGHHSGSQRVCHGVVVVDDQHCNRGHDGVEVARGPKAWHRSGVTRHGGTHGRKCRLVYATLMPVALSVSGNAAEFERTSH</sequence>
<keyword evidence="2" id="KW-1185">Reference proteome</keyword>
<evidence type="ECO:0000313" key="2">
    <source>
        <dbReference type="Proteomes" id="UP000055019"/>
    </source>
</evidence>
<proteinExistence type="predicted"/>
<gene>
    <name evidence="1" type="ORF">AWB74_08182</name>
</gene>
<comment type="caution">
    <text evidence="1">The sequence shown here is derived from an EMBL/GenBank/DDBJ whole genome shotgun (WGS) entry which is preliminary data.</text>
</comment>
<accession>A0A158L2H3</accession>
<protein>
    <submittedName>
        <fullName evidence="1">Uncharacterized protein</fullName>
    </submittedName>
</protein>
<dbReference type="Proteomes" id="UP000055019">
    <property type="component" value="Unassembled WGS sequence"/>
</dbReference>